<dbReference type="Proteomes" id="UP000316253">
    <property type="component" value="Unassembled WGS sequence"/>
</dbReference>
<sequence>MRRIDFLTFIIALAVVSLASLAIKGRDSADGQIGLVAAGWQLVTEDTGLAKQPWFNLAYLNPRRWQKASAIASDQGLNSALSQEPQDQATQTTTVGTDRLPLESGVYTDRSTFESLAAQSLYPLKELVLPIGETLPRQFVEQSLLEQSTAAQSATEQPSNKLDRADIILAQPDPRIGLGSRLTVARATRFTIIDYGKKIHLVSLASTPRQLLSEQGLTLGENDKIDRAVDRPMTKADLDPTTGQIVLTITRVAITEVKESETIAFEQIKKEDPTLPRGEIKQTPGQLGERRKTFRVTRENGREVKRELIKNELIKAPQPEITIVGTKVVVGKVYTGRVSWYKYNSTKVASDLFKRGVTLRLTNLNNGQQIIVRNDGCICADTGFLVDLHPDHFTALGGTLRQGVLQNVKVEEIINP</sequence>
<evidence type="ECO:0000313" key="4">
    <source>
        <dbReference type="Proteomes" id="UP000316253"/>
    </source>
</evidence>
<comment type="caution">
    <text evidence="3">The sequence shown here is derived from an EMBL/GenBank/DDBJ whole genome shotgun (WGS) entry which is preliminary data.</text>
</comment>
<dbReference type="EMBL" id="VMFD01000018">
    <property type="protein sequence ID" value="TSC66018.1"/>
    <property type="molecule type" value="Genomic_DNA"/>
</dbReference>
<dbReference type="AlphaFoldDB" id="A0A554JCM0"/>
<dbReference type="Pfam" id="PF07501">
    <property type="entry name" value="G5"/>
    <property type="match status" value="1"/>
</dbReference>
<evidence type="ECO:0000313" key="3">
    <source>
        <dbReference type="EMBL" id="TSC66018.1"/>
    </source>
</evidence>
<dbReference type="SMART" id="SM01208">
    <property type="entry name" value="G5"/>
    <property type="match status" value="1"/>
</dbReference>
<dbReference type="Gene3D" id="2.40.40.10">
    <property type="entry name" value="RlpA-like domain"/>
    <property type="match status" value="1"/>
</dbReference>
<evidence type="ECO:0000259" key="2">
    <source>
        <dbReference type="PROSITE" id="PS51109"/>
    </source>
</evidence>
<proteinExistence type="predicted"/>
<dbReference type="InterPro" id="IPR011098">
    <property type="entry name" value="G5_dom"/>
</dbReference>
<gene>
    <name evidence="3" type="ORF">CEO22_254</name>
</gene>
<protein>
    <recommendedName>
        <fullName evidence="2">G5 domain-containing protein</fullName>
    </recommendedName>
</protein>
<dbReference type="InterPro" id="IPR036908">
    <property type="entry name" value="RlpA-like_sf"/>
</dbReference>
<name>A0A554JCM0_9BACT</name>
<feature type="domain" description="G5" evidence="2">
    <location>
        <begin position="249"/>
        <end position="328"/>
    </location>
</feature>
<dbReference type="Gene3D" id="2.20.230.10">
    <property type="entry name" value="Resuscitation-promoting factor rpfb"/>
    <property type="match status" value="1"/>
</dbReference>
<reference evidence="3 4" key="1">
    <citation type="submission" date="2017-08" db="EMBL/GenBank/DDBJ databases">
        <title>Mechanisms for carbon and nitrogen cycling indicate functional differentiation within the Candidate Phyla Radiation.</title>
        <authorList>
            <person name="Danczak R.E."/>
            <person name="Johnston M.D."/>
            <person name="Kenah C."/>
            <person name="Slattery M."/>
            <person name="Wrighton K.C."/>
            <person name="Wilkins M.J."/>
        </authorList>
    </citation>
    <scope>NUCLEOTIDE SEQUENCE [LARGE SCALE GENOMIC DNA]</scope>
    <source>
        <strain evidence="3">Gr01-1014_85</strain>
    </source>
</reference>
<keyword evidence="1" id="KW-0732">Signal</keyword>
<accession>A0A554JCM0</accession>
<organism evidence="3 4">
    <name type="scientific">Candidatus Berkelbacteria bacterium Gr01-1014_85</name>
    <dbReference type="NCBI Taxonomy" id="2017150"/>
    <lineage>
        <taxon>Bacteria</taxon>
        <taxon>Candidatus Berkelbacteria</taxon>
    </lineage>
</organism>
<dbReference type="PROSITE" id="PS51109">
    <property type="entry name" value="G5"/>
    <property type="match status" value="1"/>
</dbReference>
<evidence type="ECO:0000256" key="1">
    <source>
        <dbReference type="ARBA" id="ARBA00022729"/>
    </source>
</evidence>